<sequence length="289" mass="32045">MVWNAPQGQPGYRPFCARPRPPPHISQHPFRPRPSSASEPSSGSPPFSPTLALTDKHALATPSSRVGTPMESDSSIEKRSVNDDVHAKPHLNSSEVDVAAELTPGKDFVLDPAEAARVRMQFADKTTLGQSAVLGLLTGNRARLNQAQFNWLGTIFYLFFLKFEWPQSLALQYLPVGKWMSFNILVWAIALLCHAAARNFGEFFACRAFLGICEGAITPGFMIVTSMFYTRQEQTQRVGLWFLMNGAAIILLGLIAFGTLHIHSGVLEAWQWLMIITGIITFIVAILFW</sequence>
<proteinExistence type="predicted"/>
<organism evidence="1 2">
    <name type="scientific">Trametes sanguinea</name>
    <dbReference type="NCBI Taxonomy" id="158606"/>
    <lineage>
        <taxon>Eukaryota</taxon>
        <taxon>Fungi</taxon>
        <taxon>Dikarya</taxon>
        <taxon>Basidiomycota</taxon>
        <taxon>Agaricomycotina</taxon>
        <taxon>Agaricomycetes</taxon>
        <taxon>Polyporales</taxon>
        <taxon>Polyporaceae</taxon>
        <taxon>Trametes</taxon>
    </lineage>
</organism>
<accession>A0ACC1QA94</accession>
<evidence type="ECO:0000313" key="2">
    <source>
        <dbReference type="Proteomes" id="UP001144978"/>
    </source>
</evidence>
<protein>
    <submittedName>
        <fullName evidence="1">Uncharacterized protein</fullName>
    </submittedName>
</protein>
<dbReference type="EMBL" id="JANSHE010000138">
    <property type="protein sequence ID" value="KAJ3015913.1"/>
    <property type="molecule type" value="Genomic_DNA"/>
</dbReference>
<dbReference type="Proteomes" id="UP001144978">
    <property type="component" value="Unassembled WGS sequence"/>
</dbReference>
<name>A0ACC1QA94_9APHY</name>
<comment type="caution">
    <text evidence="1">The sequence shown here is derived from an EMBL/GenBank/DDBJ whole genome shotgun (WGS) entry which is preliminary data.</text>
</comment>
<evidence type="ECO:0000313" key="1">
    <source>
        <dbReference type="EMBL" id="KAJ3015913.1"/>
    </source>
</evidence>
<gene>
    <name evidence="1" type="ORF">NUW54_g922</name>
</gene>
<keyword evidence="2" id="KW-1185">Reference proteome</keyword>
<reference evidence="1" key="1">
    <citation type="submission" date="2022-08" db="EMBL/GenBank/DDBJ databases">
        <title>Genome Sequence of Pycnoporus sanguineus.</title>
        <authorList>
            <person name="Buettner E."/>
        </authorList>
    </citation>
    <scope>NUCLEOTIDE SEQUENCE</scope>
    <source>
        <strain evidence="1">CG-C14</strain>
    </source>
</reference>